<comment type="caution">
    <text evidence="1">The sequence shown here is derived from an EMBL/GenBank/DDBJ whole genome shotgun (WGS) entry which is preliminary data.</text>
</comment>
<accession>A0A4Y2D7I2</accession>
<organism evidence="1 2">
    <name type="scientific">Araneus ventricosus</name>
    <name type="common">Orbweaver spider</name>
    <name type="synonym">Epeira ventricosa</name>
    <dbReference type="NCBI Taxonomy" id="182803"/>
    <lineage>
        <taxon>Eukaryota</taxon>
        <taxon>Metazoa</taxon>
        <taxon>Ecdysozoa</taxon>
        <taxon>Arthropoda</taxon>
        <taxon>Chelicerata</taxon>
        <taxon>Arachnida</taxon>
        <taxon>Araneae</taxon>
        <taxon>Araneomorphae</taxon>
        <taxon>Entelegynae</taxon>
        <taxon>Araneoidea</taxon>
        <taxon>Araneidae</taxon>
        <taxon>Araneus</taxon>
    </lineage>
</organism>
<dbReference type="Proteomes" id="UP000499080">
    <property type="component" value="Unassembled WGS sequence"/>
</dbReference>
<protein>
    <submittedName>
        <fullName evidence="1">Uncharacterized protein</fullName>
    </submittedName>
</protein>
<gene>
    <name evidence="1" type="ORF">AVEN_245477_1</name>
</gene>
<proteinExistence type="predicted"/>
<keyword evidence="2" id="KW-1185">Reference proteome</keyword>
<sequence>MEVLVLVGPVQACYIHLGLDVNESAAGLRCRQVPSCASVLGAFACGGPSIWTGRLRPGRVAVRREVSARKNEENSTRYLEGIPIDQSFLNYWYRPSPAKKKSAKNLKTKSAVYYKMNFASTWNEQADKEELVYFPTEPATIAVPSTPRIK</sequence>
<evidence type="ECO:0000313" key="2">
    <source>
        <dbReference type="Proteomes" id="UP000499080"/>
    </source>
</evidence>
<dbReference type="EMBL" id="BGPR01000308">
    <property type="protein sequence ID" value="GBM12077.1"/>
    <property type="molecule type" value="Genomic_DNA"/>
</dbReference>
<reference evidence="1 2" key="1">
    <citation type="journal article" date="2019" name="Sci. Rep.">
        <title>Orb-weaving spider Araneus ventricosus genome elucidates the spidroin gene catalogue.</title>
        <authorList>
            <person name="Kono N."/>
            <person name="Nakamura H."/>
            <person name="Ohtoshi R."/>
            <person name="Moran D.A.P."/>
            <person name="Shinohara A."/>
            <person name="Yoshida Y."/>
            <person name="Fujiwara M."/>
            <person name="Mori M."/>
            <person name="Tomita M."/>
            <person name="Arakawa K."/>
        </authorList>
    </citation>
    <scope>NUCLEOTIDE SEQUENCE [LARGE SCALE GENOMIC DNA]</scope>
</reference>
<dbReference type="AlphaFoldDB" id="A0A4Y2D7I2"/>
<evidence type="ECO:0000313" key="1">
    <source>
        <dbReference type="EMBL" id="GBM12077.1"/>
    </source>
</evidence>
<name>A0A4Y2D7I2_ARAVE</name>